<organism evidence="2 3">
    <name type="scientific">Candidatus Doudnabacteria bacterium CG10_big_fil_rev_8_21_14_0_10_41_10</name>
    <dbReference type="NCBI Taxonomy" id="1974551"/>
    <lineage>
        <taxon>Bacteria</taxon>
        <taxon>Candidatus Doudnaibacteriota</taxon>
    </lineage>
</organism>
<keyword evidence="1" id="KW-0812">Transmembrane</keyword>
<feature type="transmembrane region" description="Helical" evidence="1">
    <location>
        <begin position="6"/>
        <end position="32"/>
    </location>
</feature>
<gene>
    <name evidence="2" type="ORF">COT91_04580</name>
</gene>
<keyword evidence="1" id="KW-1133">Transmembrane helix</keyword>
<accession>A0A2H0VCJ8</accession>
<evidence type="ECO:0000256" key="1">
    <source>
        <dbReference type="SAM" id="Phobius"/>
    </source>
</evidence>
<evidence type="ECO:0000313" key="2">
    <source>
        <dbReference type="EMBL" id="PIR96837.1"/>
    </source>
</evidence>
<keyword evidence="1" id="KW-0472">Membrane</keyword>
<name>A0A2H0VCJ8_9BACT</name>
<reference evidence="3" key="1">
    <citation type="submission" date="2017-09" db="EMBL/GenBank/DDBJ databases">
        <title>Depth-based differentiation of microbial function through sediment-hosted aquifers and enrichment of novel symbionts in the deep terrestrial subsurface.</title>
        <authorList>
            <person name="Probst A.J."/>
            <person name="Ladd B."/>
            <person name="Jarett J.K."/>
            <person name="Geller-Mcgrath D.E."/>
            <person name="Sieber C.M.K."/>
            <person name="Emerson J.B."/>
            <person name="Anantharaman K."/>
            <person name="Thomas B.C."/>
            <person name="Malmstrom R."/>
            <person name="Stieglmeier M."/>
            <person name="Klingl A."/>
            <person name="Woyke T."/>
            <person name="Ryan C.M."/>
            <person name="Banfield J.F."/>
        </authorList>
    </citation>
    <scope>NUCLEOTIDE SEQUENCE [LARGE SCALE GENOMIC DNA]</scope>
</reference>
<comment type="caution">
    <text evidence="2">The sequence shown here is derived from an EMBL/GenBank/DDBJ whole genome shotgun (WGS) entry which is preliminary data.</text>
</comment>
<evidence type="ECO:0000313" key="3">
    <source>
        <dbReference type="Proteomes" id="UP000230557"/>
    </source>
</evidence>
<proteinExistence type="predicted"/>
<protein>
    <submittedName>
        <fullName evidence="2">Uncharacterized protein</fullName>
    </submittedName>
</protein>
<dbReference type="Proteomes" id="UP000230557">
    <property type="component" value="Unassembled WGS sequence"/>
</dbReference>
<sequence>MNNDLITIISLLIGLLGLVATLVGTYLSYISFVNPLKRFNKYLKNPENWEKFQGIEAHLSFYRHKKYPNFQIVIDWDKELVENFHEEWMNDALYPDKTNNASYYVRLEANGMLLDKELFVSLDGHRYFVPVPRVSISKTKTDERDFYYDTRQIQLANIVGKYHFGDKGIYDFAKSQSKPIEIRG</sequence>
<dbReference type="AlphaFoldDB" id="A0A2H0VCJ8"/>
<dbReference type="EMBL" id="PFAJ01000060">
    <property type="protein sequence ID" value="PIR96837.1"/>
    <property type="molecule type" value="Genomic_DNA"/>
</dbReference>